<dbReference type="PANTHER" id="PTHR34981:SF1">
    <property type="entry name" value="CELL DIVISION PROTEIN ZAPA"/>
    <property type="match status" value="1"/>
</dbReference>
<dbReference type="GO" id="GO:0030428">
    <property type="term" value="C:cell septum"/>
    <property type="evidence" value="ECO:0007669"/>
    <property type="project" value="TreeGrafter"/>
</dbReference>
<evidence type="ECO:0000313" key="13">
    <source>
        <dbReference type="Proteomes" id="UP000430975"/>
    </source>
</evidence>
<dbReference type="GO" id="GO:0005829">
    <property type="term" value="C:cytosol"/>
    <property type="evidence" value="ECO:0007669"/>
    <property type="project" value="TreeGrafter"/>
</dbReference>
<evidence type="ECO:0000313" key="12">
    <source>
        <dbReference type="EMBL" id="MRI84981.1"/>
    </source>
</evidence>
<dbReference type="Proteomes" id="UP000430975">
    <property type="component" value="Unassembled WGS sequence"/>
</dbReference>
<keyword evidence="4 12" id="KW-0132">Cell division</keyword>
<evidence type="ECO:0000256" key="3">
    <source>
        <dbReference type="ARBA" id="ARBA00022490"/>
    </source>
</evidence>
<dbReference type="InterPro" id="IPR007838">
    <property type="entry name" value="Cell_div_ZapA-like"/>
</dbReference>
<protein>
    <recommendedName>
        <fullName evidence="2">Cell division protein ZapA</fullName>
    </recommendedName>
    <alternativeName>
        <fullName evidence="9">Z ring-associated protein ZapA</fullName>
    </alternativeName>
</protein>
<evidence type="ECO:0000313" key="14">
    <source>
        <dbReference type="Proteomes" id="UP000469870"/>
    </source>
</evidence>
<proteinExistence type="predicted"/>
<dbReference type="GO" id="GO:0000921">
    <property type="term" value="P:septin ring assembly"/>
    <property type="evidence" value="ECO:0007669"/>
    <property type="project" value="TreeGrafter"/>
</dbReference>
<evidence type="ECO:0000256" key="4">
    <source>
        <dbReference type="ARBA" id="ARBA00022618"/>
    </source>
</evidence>
<name>A0A6I2GHK6_9LACT</name>
<dbReference type="GO" id="GO:0032153">
    <property type="term" value="C:cell division site"/>
    <property type="evidence" value="ECO:0007669"/>
    <property type="project" value="TreeGrafter"/>
</dbReference>
<keyword evidence="5" id="KW-0717">Septation</keyword>
<keyword evidence="6" id="KW-0131">Cell cycle</keyword>
<dbReference type="PANTHER" id="PTHR34981">
    <property type="entry name" value="CELL DIVISION PROTEIN ZAPA"/>
    <property type="match status" value="1"/>
</dbReference>
<evidence type="ECO:0000256" key="6">
    <source>
        <dbReference type="ARBA" id="ARBA00023306"/>
    </source>
</evidence>
<sequence length="144" mass="16133">MDKKRRFKAKIAGKDYTIVGSLSATQLNTVVDLVNQQIEQLTELAPELTNADRCVLMAVNAISDQLTKEKRIVELEEELAKLKNEPGPDSNVKDSRSRPTLNGRSTKGMIAESNQQTQTTASLENSNQPSQGRMEQVEFPFRRK</sequence>
<dbReference type="EMBL" id="WJQR01000013">
    <property type="protein sequence ID" value="MRI82532.1"/>
    <property type="molecule type" value="Genomic_DNA"/>
</dbReference>
<dbReference type="SUPFAM" id="SSF102829">
    <property type="entry name" value="Cell division protein ZapA-like"/>
    <property type="match status" value="1"/>
</dbReference>
<evidence type="ECO:0000256" key="7">
    <source>
        <dbReference type="ARBA" id="ARBA00024910"/>
    </source>
</evidence>
<evidence type="ECO:0000256" key="5">
    <source>
        <dbReference type="ARBA" id="ARBA00023210"/>
    </source>
</evidence>
<comment type="function">
    <text evidence="7">Activator of cell division through the inhibition of FtsZ GTPase activity, therefore promoting FtsZ assembly into bundles of protofilaments necessary for the formation of the division Z ring. It is recruited early at mid-cell but it is not essential for cell division.</text>
</comment>
<evidence type="ECO:0000256" key="8">
    <source>
        <dbReference type="ARBA" id="ARBA00026068"/>
    </source>
</evidence>
<feature type="compositionally biased region" description="Basic and acidic residues" evidence="10">
    <location>
        <begin position="81"/>
        <end position="97"/>
    </location>
</feature>
<dbReference type="Proteomes" id="UP000469870">
    <property type="component" value="Unassembled WGS sequence"/>
</dbReference>
<evidence type="ECO:0000256" key="2">
    <source>
        <dbReference type="ARBA" id="ARBA00015195"/>
    </source>
</evidence>
<dbReference type="AlphaFoldDB" id="A0A6I2GHK6"/>
<gene>
    <name evidence="12" type="primary">zapA</name>
    <name evidence="12" type="ORF">GIY09_03580</name>
    <name evidence="11" type="ORF">GIY11_10985</name>
</gene>
<dbReference type="EMBL" id="WJQS01000002">
    <property type="protein sequence ID" value="MRI84981.1"/>
    <property type="molecule type" value="Genomic_DNA"/>
</dbReference>
<organism evidence="12 13">
    <name type="scientific">Fundicoccus ignavus</name>
    <dbReference type="NCBI Taxonomy" id="2664442"/>
    <lineage>
        <taxon>Bacteria</taxon>
        <taxon>Bacillati</taxon>
        <taxon>Bacillota</taxon>
        <taxon>Bacilli</taxon>
        <taxon>Lactobacillales</taxon>
        <taxon>Aerococcaceae</taxon>
        <taxon>Fundicoccus</taxon>
    </lineage>
</organism>
<dbReference type="Pfam" id="PF05164">
    <property type="entry name" value="ZapA"/>
    <property type="match status" value="1"/>
</dbReference>
<dbReference type="GO" id="GO:0043093">
    <property type="term" value="P:FtsZ-dependent cytokinesis"/>
    <property type="evidence" value="ECO:0007669"/>
    <property type="project" value="TreeGrafter"/>
</dbReference>
<comment type="caution">
    <text evidence="12">The sequence shown here is derived from an EMBL/GenBank/DDBJ whole genome shotgun (WGS) entry which is preliminary data.</text>
</comment>
<reference evidence="13 14" key="1">
    <citation type="submission" date="2019-11" db="EMBL/GenBank/DDBJ databases">
        <title>Characterisation of Fundicoccus ignavus gen. nov. sp. nov., a novel genus of the family Aerococcaceae isolated from bulk tank milk.</title>
        <authorList>
            <person name="Siebert A."/>
            <person name="Huptas C."/>
            <person name="Wenning M."/>
            <person name="Scherer S."/>
            <person name="Doll E.V."/>
        </authorList>
    </citation>
    <scope>NUCLEOTIDE SEQUENCE [LARGE SCALE GENOMIC DNA]</scope>
    <source>
        <strain evidence="11 14">DSM 109653</strain>
        <strain evidence="12 13">WS4759</strain>
    </source>
</reference>
<evidence type="ECO:0000313" key="11">
    <source>
        <dbReference type="EMBL" id="MRI82532.1"/>
    </source>
</evidence>
<feature type="region of interest" description="Disordered" evidence="10">
    <location>
        <begin position="81"/>
        <end position="144"/>
    </location>
</feature>
<keyword evidence="13" id="KW-1185">Reference proteome</keyword>
<comment type="subunit">
    <text evidence="8">Homodimer. Interacts with FtsZ.</text>
</comment>
<dbReference type="Gene3D" id="6.10.250.790">
    <property type="match status" value="1"/>
</dbReference>
<keyword evidence="3" id="KW-0963">Cytoplasm</keyword>
<dbReference type="InterPro" id="IPR053712">
    <property type="entry name" value="Bac_CellDiv_Activator"/>
</dbReference>
<evidence type="ECO:0000256" key="1">
    <source>
        <dbReference type="ARBA" id="ARBA00004496"/>
    </source>
</evidence>
<evidence type="ECO:0000256" key="10">
    <source>
        <dbReference type="SAM" id="MobiDB-lite"/>
    </source>
</evidence>
<evidence type="ECO:0000256" key="9">
    <source>
        <dbReference type="ARBA" id="ARBA00033158"/>
    </source>
</evidence>
<accession>A0A6I2GHK6</accession>
<comment type="subcellular location">
    <subcellularLocation>
        <location evidence="1">Cytoplasm</location>
    </subcellularLocation>
</comment>
<dbReference type="InterPro" id="IPR036192">
    <property type="entry name" value="Cell_div_ZapA-like_sf"/>
</dbReference>
<feature type="compositionally biased region" description="Polar residues" evidence="10">
    <location>
        <begin position="112"/>
        <end position="133"/>
    </location>
</feature>
<dbReference type="RefSeq" id="WP_153862614.1">
    <property type="nucleotide sequence ID" value="NZ_WJQR01000013.1"/>
</dbReference>
<dbReference type="GO" id="GO:0000917">
    <property type="term" value="P:division septum assembly"/>
    <property type="evidence" value="ECO:0007669"/>
    <property type="project" value="UniProtKB-KW"/>
</dbReference>